<dbReference type="InterPro" id="IPR017734">
    <property type="entry name" value="T6SS_SciN"/>
</dbReference>
<dbReference type="Gene3D" id="2.60.40.4150">
    <property type="entry name" value="Type VI secretion system, lipoprotein SciN"/>
    <property type="match status" value="1"/>
</dbReference>
<evidence type="ECO:0008006" key="3">
    <source>
        <dbReference type="Google" id="ProtNLM"/>
    </source>
</evidence>
<comment type="caution">
    <text evidence="1">The sequence shown here is derived from an EMBL/GenBank/DDBJ whole genome shotgun (WGS) entry which is preliminary data.</text>
</comment>
<dbReference type="RefSeq" id="WP_159445590.1">
    <property type="nucleotide sequence ID" value="NZ_MTSM01000001.1"/>
</dbReference>
<gene>
    <name evidence="1" type="ORF">BTE48_00250</name>
</gene>
<evidence type="ECO:0000313" key="1">
    <source>
        <dbReference type="EMBL" id="OPX56903.1"/>
    </source>
</evidence>
<evidence type="ECO:0000313" key="2">
    <source>
        <dbReference type="Proteomes" id="UP000191418"/>
    </source>
</evidence>
<reference evidence="1 2" key="1">
    <citation type="submission" date="2017-01" db="EMBL/GenBank/DDBJ databases">
        <title>Genome Sequencing of a Marine Spirillum, Oceanospirillum multiglobuliferum ATCC 33336, from Japan.</title>
        <authorList>
            <person name="Carney J.G."/>
            <person name="Trachtenberg A.M."/>
            <person name="Rheaume B.A."/>
            <person name="Linnane J.D."/>
            <person name="Pitts N.L."/>
            <person name="Mykles D.L."/>
            <person name="Maclea K.S."/>
        </authorList>
    </citation>
    <scope>NUCLEOTIDE SEQUENCE [LARGE SCALE GENOMIC DNA]</scope>
    <source>
        <strain evidence="1 2">ATCC 33336</strain>
    </source>
</reference>
<accession>A0A1T4MT23</accession>
<dbReference type="Proteomes" id="UP000191418">
    <property type="component" value="Unassembled WGS sequence"/>
</dbReference>
<dbReference type="Pfam" id="PF12790">
    <property type="entry name" value="T6SS-SciN"/>
    <property type="match status" value="1"/>
</dbReference>
<sequence>MLFFWSKVVKQSVWSARLTMLFVLFVLTGCTVCPPSNDLWSTDIADKPTQPVSAPKEKSLWEKLSEKKEEKSEQALNGSEQHTSNSNTSNNDLFDAWIWQDDAEKWLYTGRETPHAPAAQWVYEPKSIVVRLQSDELLNSYLGQPHTIMIKVLQLTDVAAISEFKGSAFGLSDLMSEKATTLSPSILKETRITIGPDQAVSTLIDREQGARYIALVAGYFDSDAKNSVRVMAIPSVKPRILPCYDSAPWPFGDPPPPTPDDVPARLKMWLTLDASAIGGLSVTAQ</sequence>
<dbReference type="InterPro" id="IPR038706">
    <property type="entry name" value="Type_VI_SciN-like_sf"/>
</dbReference>
<dbReference type="EMBL" id="MTSM01000001">
    <property type="protein sequence ID" value="OPX56903.1"/>
    <property type="molecule type" value="Genomic_DNA"/>
</dbReference>
<proteinExistence type="predicted"/>
<dbReference type="OrthoDB" id="6117698at2"/>
<keyword evidence="2" id="KW-1185">Reference proteome</keyword>
<protein>
    <recommendedName>
        <fullName evidence="3">Type VI secretion system-associated lipoprotein</fullName>
    </recommendedName>
</protein>
<organism evidence="1 2">
    <name type="scientific">Oceanospirillum multiglobuliferum</name>
    <dbReference type="NCBI Taxonomy" id="64969"/>
    <lineage>
        <taxon>Bacteria</taxon>
        <taxon>Pseudomonadati</taxon>
        <taxon>Pseudomonadota</taxon>
        <taxon>Gammaproteobacteria</taxon>
        <taxon>Oceanospirillales</taxon>
        <taxon>Oceanospirillaceae</taxon>
        <taxon>Oceanospirillum</taxon>
    </lineage>
</organism>
<dbReference type="PROSITE" id="PS51257">
    <property type="entry name" value="PROKAR_LIPOPROTEIN"/>
    <property type="match status" value="1"/>
</dbReference>
<dbReference type="STRING" id="64969.SAMN02745127_00906"/>
<dbReference type="AlphaFoldDB" id="A0A1T4MT23"/>
<name>A0A1T4MT23_9GAMM</name>